<evidence type="ECO:0000313" key="6">
    <source>
        <dbReference type="Proteomes" id="UP001175271"/>
    </source>
</evidence>
<dbReference type="GO" id="GO:0005634">
    <property type="term" value="C:nucleus"/>
    <property type="evidence" value="ECO:0007669"/>
    <property type="project" value="UniProtKB-SubCell"/>
</dbReference>
<keyword evidence="6" id="KW-1185">Reference proteome</keyword>
<keyword evidence="2" id="KW-0597">Phosphoprotein</keyword>
<feature type="compositionally biased region" description="Basic and acidic residues" evidence="4">
    <location>
        <begin position="457"/>
        <end position="467"/>
    </location>
</feature>
<reference evidence="5" key="1">
    <citation type="submission" date="2023-06" db="EMBL/GenBank/DDBJ databases">
        <title>Genomic analysis of the entomopathogenic nematode Steinernema hermaphroditum.</title>
        <authorList>
            <person name="Schwarz E.M."/>
            <person name="Heppert J.K."/>
            <person name="Baniya A."/>
            <person name="Schwartz H.T."/>
            <person name="Tan C.-H."/>
            <person name="Antoshechkin I."/>
            <person name="Sternberg P.W."/>
            <person name="Goodrich-Blair H."/>
            <person name="Dillman A.R."/>
        </authorList>
    </citation>
    <scope>NUCLEOTIDE SEQUENCE</scope>
    <source>
        <strain evidence="5">PS9179</strain>
        <tissue evidence="5">Whole animal</tissue>
    </source>
</reference>
<feature type="compositionally biased region" description="Low complexity" evidence="4">
    <location>
        <begin position="267"/>
        <end position="279"/>
    </location>
</feature>
<proteinExistence type="predicted"/>
<feature type="compositionally biased region" description="Basic and acidic residues" evidence="4">
    <location>
        <begin position="608"/>
        <end position="621"/>
    </location>
</feature>
<feature type="compositionally biased region" description="Basic and acidic residues" evidence="4">
    <location>
        <begin position="248"/>
        <end position="266"/>
    </location>
</feature>
<dbReference type="EMBL" id="JAUCMV010000001">
    <property type="protein sequence ID" value="KAK0425754.1"/>
    <property type="molecule type" value="Genomic_DNA"/>
</dbReference>
<sequence>MEVDLDFGGTSFGDGEKDSEAAVPKVIENVVGEEKSSEERRLEEKRRLRREMILAKTKGTPKIQPFVKIDLGLRERQKELNAWYGSKFDGPRKTQKKSPTMTVTGRSGFKHLALMKQKMSEKIEQRTLQGLEKRHRLFKEDNPDAEQHEGEESEEELEKEKPGEGTASKPTSKDPLNSDDKSDYDENKHNFEEESSGSDDDSDENESTGEPSEKKTNENLESDDEDDAPETIEKSIRRMVLSDDEEESNHKRPELPGENRAEEAKQSESSSPVNVSSSSIQACPTGFKVPQLPRRVNPNDSYDMLSFSQFDPSQIEAANAEKKPVNPLGLVSQSIDDDELLLLCSGGFPSDSAHVQLPTVTKEAMKFDTKVDVLNKHAKSIEKEKGDETQKVAVATDFGNLMKASAPEAESDEDVAPKNKKVPKLNFDSDSDSDDEKEEMDAETGSQNTVLLDEEARDGFEPDRDETMEQDTNDAEDSDDEVAEYRKIYKKSNFYDEEASLSGDDVGSDADSDGDDNDEYEIEEGDADDVPDSEVLRADLQKQFIKQQQDEEDRRLLYLQDKFIAEGDIYSSTDRNFRFKLRDEEDAKVDVEEEEKENNPEKEEEAETHDNEAEESQKRAEKAAWLLSKQEEVYSSNAVFGFDELEERSSMLQTGALALKKKVGYSELVSRMYSGGNRDSMLQNSDSLGIIMKESSSASNIAPHSLFTVMPSVGKNAKRPFKGTTTSEKPSKRARAANIFESFDS</sequence>
<dbReference type="PANTHER" id="PTHR14396">
    <property type="entry name" value="CLASPIN"/>
    <property type="match status" value="1"/>
</dbReference>
<gene>
    <name evidence="5" type="ORF">QR680_009362</name>
</gene>
<feature type="compositionally biased region" description="Acidic residues" evidence="4">
    <location>
        <begin position="591"/>
        <end position="607"/>
    </location>
</feature>
<keyword evidence="3" id="KW-0539">Nucleus</keyword>
<feature type="compositionally biased region" description="Acidic residues" evidence="4">
    <location>
        <begin position="468"/>
        <end position="482"/>
    </location>
</feature>
<feature type="compositionally biased region" description="Acidic residues" evidence="4">
    <location>
        <begin position="429"/>
        <end position="442"/>
    </location>
</feature>
<name>A0AA39IMF4_9BILA</name>
<evidence type="ECO:0000256" key="3">
    <source>
        <dbReference type="ARBA" id="ARBA00023242"/>
    </source>
</evidence>
<feature type="compositionally biased region" description="Basic and acidic residues" evidence="4">
    <location>
        <begin position="176"/>
        <end position="192"/>
    </location>
</feature>
<dbReference type="AlphaFoldDB" id="A0AA39IMF4"/>
<feature type="region of interest" description="Disordered" evidence="4">
    <location>
        <begin position="582"/>
        <end position="621"/>
    </location>
</feature>
<accession>A0AA39IMF4</accession>
<feature type="region of interest" description="Disordered" evidence="4">
    <location>
        <begin position="715"/>
        <end position="745"/>
    </location>
</feature>
<feature type="region of interest" description="Disordered" evidence="4">
    <location>
        <begin position="403"/>
        <end position="533"/>
    </location>
</feature>
<organism evidence="5 6">
    <name type="scientific">Steinernema hermaphroditum</name>
    <dbReference type="NCBI Taxonomy" id="289476"/>
    <lineage>
        <taxon>Eukaryota</taxon>
        <taxon>Metazoa</taxon>
        <taxon>Ecdysozoa</taxon>
        <taxon>Nematoda</taxon>
        <taxon>Chromadorea</taxon>
        <taxon>Rhabditida</taxon>
        <taxon>Tylenchina</taxon>
        <taxon>Panagrolaimomorpha</taxon>
        <taxon>Strongyloidoidea</taxon>
        <taxon>Steinernematidae</taxon>
        <taxon>Steinernema</taxon>
    </lineage>
</organism>
<comment type="subcellular location">
    <subcellularLocation>
        <location evidence="1">Nucleus</location>
    </subcellularLocation>
</comment>
<dbReference type="Proteomes" id="UP001175271">
    <property type="component" value="Unassembled WGS sequence"/>
</dbReference>
<dbReference type="PANTHER" id="PTHR14396:SF10">
    <property type="entry name" value="CLASPIN"/>
    <property type="match status" value="1"/>
</dbReference>
<comment type="caution">
    <text evidence="5">The sequence shown here is derived from an EMBL/GenBank/DDBJ whole genome shotgun (WGS) entry which is preliminary data.</text>
</comment>
<feature type="region of interest" description="Disordered" evidence="4">
    <location>
        <begin position="85"/>
        <end position="295"/>
    </location>
</feature>
<evidence type="ECO:0000256" key="4">
    <source>
        <dbReference type="SAM" id="MobiDB-lite"/>
    </source>
</evidence>
<dbReference type="GO" id="GO:0033314">
    <property type="term" value="P:mitotic DNA replication checkpoint signaling"/>
    <property type="evidence" value="ECO:0007669"/>
    <property type="project" value="TreeGrafter"/>
</dbReference>
<evidence type="ECO:0000313" key="5">
    <source>
        <dbReference type="EMBL" id="KAK0425754.1"/>
    </source>
</evidence>
<evidence type="ECO:0000256" key="2">
    <source>
        <dbReference type="ARBA" id="ARBA00022553"/>
    </source>
</evidence>
<feature type="compositionally biased region" description="Acidic residues" evidence="4">
    <location>
        <begin position="193"/>
        <end position="207"/>
    </location>
</feature>
<dbReference type="GO" id="GO:0010997">
    <property type="term" value="F:anaphase-promoting complex binding"/>
    <property type="evidence" value="ECO:0007669"/>
    <property type="project" value="TreeGrafter"/>
</dbReference>
<feature type="compositionally biased region" description="Acidic residues" evidence="4">
    <location>
        <begin position="506"/>
        <end position="532"/>
    </location>
</feature>
<feature type="compositionally biased region" description="Basic and acidic residues" evidence="4">
    <location>
        <begin position="138"/>
        <end position="150"/>
    </location>
</feature>
<protein>
    <submittedName>
        <fullName evidence="5">Uncharacterized protein</fullName>
    </submittedName>
</protein>
<feature type="compositionally biased region" description="Acidic residues" evidence="4">
    <location>
        <begin position="220"/>
        <end position="230"/>
    </location>
</feature>
<dbReference type="InterPro" id="IPR024146">
    <property type="entry name" value="Claspin"/>
</dbReference>
<evidence type="ECO:0000256" key="1">
    <source>
        <dbReference type="ARBA" id="ARBA00004123"/>
    </source>
</evidence>
<dbReference type="GO" id="GO:0007095">
    <property type="term" value="P:mitotic G2 DNA damage checkpoint signaling"/>
    <property type="evidence" value="ECO:0007669"/>
    <property type="project" value="TreeGrafter"/>
</dbReference>